<feature type="transmembrane region" description="Helical" evidence="7">
    <location>
        <begin position="78"/>
        <end position="95"/>
    </location>
</feature>
<comment type="subcellular location">
    <subcellularLocation>
        <location evidence="1">Cell membrane</location>
        <topology evidence="1">Multi-pass membrane protein</topology>
    </subcellularLocation>
</comment>
<evidence type="ECO:0000256" key="5">
    <source>
        <dbReference type="ARBA" id="ARBA00023002"/>
    </source>
</evidence>
<dbReference type="Pfam" id="PF02665">
    <property type="entry name" value="Nitrate_red_gam"/>
    <property type="match status" value="1"/>
</dbReference>
<evidence type="ECO:0000256" key="7">
    <source>
        <dbReference type="SAM" id="Phobius"/>
    </source>
</evidence>
<keyword evidence="3 7" id="KW-0812">Transmembrane</keyword>
<dbReference type="Proteomes" id="UP000614469">
    <property type="component" value="Unassembled WGS sequence"/>
</dbReference>
<keyword evidence="2" id="KW-1003">Cell membrane</keyword>
<keyword evidence="5" id="KW-0560">Oxidoreductase</keyword>
<keyword evidence="6 7" id="KW-0472">Membrane</keyword>
<comment type="caution">
    <text evidence="9">The sequence shown here is derived from an EMBL/GenBank/DDBJ whole genome shotgun (WGS) entry which is preliminary data.</text>
</comment>
<feature type="transmembrane region" description="Helical" evidence="7">
    <location>
        <begin position="6"/>
        <end position="32"/>
    </location>
</feature>
<dbReference type="InterPro" id="IPR023234">
    <property type="entry name" value="NarG-like_domain"/>
</dbReference>
<evidence type="ECO:0000256" key="4">
    <source>
        <dbReference type="ARBA" id="ARBA00022989"/>
    </source>
</evidence>
<gene>
    <name evidence="9" type="ORF">H8E29_15745</name>
</gene>
<evidence type="ECO:0000313" key="9">
    <source>
        <dbReference type="EMBL" id="MBC8336715.1"/>
    </source>
</evidence>
<dbReference type="SUPFAM" id="SSF103501">
    <property type="entry name" value="Respiratory nitrate reductase 1 gamma chain"/>
    <property type="match status" value="1"/>
</dbReference>
<evidence type="ECO:0000313" key="10">
    <source>
        <dbReference type="Proteomes" id="UP000614469"/>
    </source>
</evidence>
<sequence>MSTSDILWTLLSLFFIGLAYFATFAFVAGLLWRLYGYLRTPMPLPHSLTPAPKTEGGAVLRVLGDVTLFPNLFKADKWLWAGAWIFHAALVSVLFRHLRYFTYPVPGIVLYMEPVALFFGILFGVAALFLFWRRLGLPRTLYISNIPDYFILVLLGLVAATGLMVSYWMHVNIVDVKSFILGLMTFRLVEVPRHPLFLLHLFFILVLMIYFPFSKLMHAGGIIFSPSRHQPFQVQVRGKRYKNPVERY</sequence>
<name>A0A8J6NNW4_9CHLR</name>
<evidence type="ECO:0000256" key="6">
    <source>
        <dbReference type="ARBA" id="ARBA00023136"/>
    </source>
</evidence>
<dbReference type="InterPro" id="IPR036197">
    <property type="entry name" value="NarG-like_sf"/>
</dbReference>
<dbReference type="EMBL" id="JACNJN010000187">
    <property type="protein sequence ID" value="MBC8336715.1"/>
    <property type="molecule type" value="Genomic_DNA"/>
</dbReference>
<proteinExistence type="predicted"/>
<feature type="domain" description="NarG-like" evidence="8">
    <location>
        <begin position="76"/>
        <end position="219"/>
    </location>
</feature>
<feature type="transmembrane region" description="Helical" evidence="7">
    <location>
        <begin position="194"/>
        <end position="213"/>
    </location>
</feature>
<keyword evidence="4 7" id="KW-1133">Transmembrane helix</keyword>
<evidence type="ECO:0000256" key="1">
    <source>
        <dbReference type="ARBA" id="ARBA00004651"/>
    </source>
</evidence>
<evidence type="ECO:0000256" key="2">
    <source>
        <dbReference type="ARBA" id="ARBA00022475"/>
    </source>
</evidence>
<dbReference type="Gene3D" id="1.20.950.20">
    <property type="entry name" value="Transmembrane di-heme cytochromes, Chain C"/>
    <property type="match status" value="1"/>
</dbReference>
<accession>A0A8J6NNW4</accession>
<evidence type="ECO:0000256" key="3">
    <source>
        <dbReference type="ARBA" id="ARBA00022692"/>
    </source>
</evidence>
<feature type="transmembrane region" description="Helical" evidence="7">
    <location>
        <begin position="115"/>
        <end position="137"/>
    </location>
</feature>
<evidence type="ECO:0000259" key="8">
    <source>
        <dbReference type="Pfam" id="PF02665"/>
    </source>
</evidence>
<dbReference type="AlphaFoldDB" id="A0A8J6NNW4"/>
<dbReference type="GO" id="GO:0005886">
    <property type="term" value="C:plasma membrane"/>
    <property type="evidence" value="ECO:0007669"/>
    <property type="project" value="UniProtKB-SubCell"/>
</dbReference>
<reference evidence="9 10" key="1">
    <citation type="submission" date="2020-08" db="EMBL/GenBank/DDBJ databases">
        <title>Bridging the membrane lipid divide: bacteria of the FCB group superphylum have the potential to synthesize archaeal ether lipids.</title>
        <authorList>
            <person name="Villanueva L."/>
            <person name="Von Meijenfeldt F.A.B."/>
            <person name="Westbye A.B."/>
            <person name="Yadav S."/>
            <person name="Hopmans E.C."/>
            <person name="Dutilh B.E."/>
            <person name="Sinninghe Damste J.S."/>
        </authorList>
    </citation>
    <scope>NUCLEOTIDE SEQUENCE [LARGE SCALE GENOMIC DNA]</scope>
    <source>
        <strain evidence="9">NIOZ-UU36</strain>
    </source>
</reference>
<feature type="transmembrane region" description="Helical" evidence="7">
    <location>
        <begin position="149"/>
        <end position="169"/>
    </location>
</feature>
<protein>
    <submittedName>
        <fullName evidence="9">Respiratory nitrate reductase subunit gamma</fullName>
    </submittedName>
</protein>
<dbReference type="GO" id="GO:0016491">
    <property type="term" value="F:oxidoreductase activity"/>
    <property type="evidence" value="ECO:0007669"/>
    <property type="project" value="UniProtKB-KW"/>
</dbReference>
<organism evidence="9 10">
    <name type="scientific">Candidatus Desulfolinea nitratireducens</name>
    <dbReference type="NCBI Taxonomy" id="2841698"/>
    <lineage>
        <taxon>Bacteria</taxon>
        <taxon>Bacillati</taxon>
        <taxon>Chloroflexota</taxon>
        <taxon>Anaerolineae</taxon>
        <taxon>Anaerolineales</taxon>
        <taxon>Anaerolineales incertae sedis</taxon>
        <taxon>Candidatus Desulfolinea</taxon>
    </lineage>
</organism>